<dbReference type="RefSeq" id="XP_022307965.1">
    <property type="nucleotide sequence ID" value="XM_022452257.1"/>
</dbReference>
<name>A0A8B8BXD8_CRAVI</name>
<evidence type="ECO:0000313" key="2">
    <source>
        <dbReference type="Proteomes" id="UP000694844"/>
    </source>
</evidence>
<reference evidence="3" key="1">
    <citation type="submission" date="2025-08" db="UniProtKB">
        <authorList>
            <consortium name="RefSeq"/>
        </authorList>
    </citation>
    <scope>IDENTIFICATION</scope>
    <source>
        <tissue evidence="3">Whole sample</tissue>
    </source>
</reference>
<dbReference type="KEGG" id="cvn:111113965"/>
<gene>
    <name evidence="3" type="primary">LOC111113965</name>
</gene>
<dbReference type="InterPro" id="IPR001304">
    <property type="entry name" value="C-type_lectin-like"/>
</dbReference>
<keyword evidence="2" id="KW-1185">Reference proteome</keyword>
<sequence length="108" mass="12142">MSEESISSVDNAAMRWNNNWGSTSMISSLVLKLESEEIYGMWWSGASDDDKEGKFKWTHSNLELVYLNWGSSEPNGGPTENCVSMTSAGTWETTKCELLFPYVCERGQ</sequence>
<evidence type="ECO:0000313" key="3">
    <source>
        <dbReference type="RefSeq" id="XP_022307965.1"/>
    </source>
</evidence>
<dbReference type="PANTHER" id="PTHR22803">
    <property type="entry name" value="MANNOSE, PHOSPHOLIPASE, LECTIN RECEPTOR RELATED"/>
    <property type="match status" value="1"/>
</dbReference>
<dbReference type="AlphaFoldDB" id="A0A8B8BXD8"/>
<dbReference type="GeneID" id="111113965"/>
<accession>A0A8B8BXD8</accession>
<dbReference type="PROSITE" id="PS50041">
    <property type="entry name" value="C_TYPE_LECTIN_2"/>
    <property type="match status" value="1"/>
</dbReference>
<dbReference type="SUPFAM" id="SSF56436">
    <property type="entry name" value="C-type lectin-like"/>
    <property type="match status" value="1"/>
</dbReference>
<dbReference type="OrthoDB" id="6271941at2759"/>
<organism evidence="2 3">
    <name type="scientific">Crassostrea virginica</name>
    <name type="common">Eastern oyster</name>
    <dbReference type="NCBI Taxonomy" id="6565"/>
    <lineage>
        <taxon>Eukaryota</taxon>
        <taxon>Metazoa</taxon>
        <taxon>Spiralia</taxon>
        <taxon>Lophotrochozoa</taxon>
        <taxon>Mollusca</taxon>
        <taxon>Bivalvia</taxon>
        <taxon>Autobranchia</taxon>
        <taxon>Pteriomorphia</taxon>
        <taxon>Ostreida</taxon>
        <taxon>Ostreoidea</taxon>
        <taxon>Ostreidae</taxon>
        <taxon>Crassostrea</taxon>
    </lineage>
</organism>
<protein>
    <submittedName>
        <fullName evidence="3">C-type mannose receptor 2-like</fullName>
    </submittedName>
</protein>
<proteinExistence type="predicted"/>
<dbReference type="Gene3D" id="3.10.100.10">
    <property type="entry name" value="Mannose-Binding Protein A, subunit A"/>
    <property type="match status" value="1"/>
</dbReference>
<dbReference type="Proteomes" id="UP000694844">
    <property type="component" value="Chromosome 9"/>
</dbReference>
<dbReference type="InterPro" id="IPR016186">
    <property type="entry name" value="C-type_lectin-like/link_sf"/>
</dbReference>
<dbReference type="CDD" id="cd00037">
    <property type="entry name" value="CLECT"/>
    <property type="match status" value="1"/>
</dbReference>
<dbReference type="Pfam" id="PF00059">
    <property type="entry name" value="Lectin_C"/>
    <property type="match status" value="1"/>
</dbReference>
<dbReference type="InterPro" id="IPR016187">
    <property type="entry name" value="CTDL_fold"/>
</dbReference>
<feature type="domain" description="C-type lectin" evidence="1">
    <location>
        <begin position="1"/>
        <end position="105"/>
    </location>
</feature>
<dbReference type="InterPro" id="IPR050111">
    <property type="entry name" value="C-type_lectin/snaclec_domain"/>
</dbReference>
<evidence type="ECO:0000259" key="1">
    <source>
        <dbReference type="PROSITE" id="PS50041"/>
    </source>
</evidence>